<dbReference type="RefSeq" id="XP_025553630.1">
    <property type="nucleotide sequence ID" value="XM_025696232.1"/>
</dbReference>
<feature type="compositionally biased region" description="Basic residues" evidence="1">
    <location>
        <begin position="76"/>
        <end position="85"/>
    </location>
</feature>
<evidence type="ECO:0000313" key="2">
    <source>
        <dbReference type="EMBL" id="RAL14476.1"/>
    </source>
</evidence>
<sequence>MSTTDIVRSILKKDTTATTTTTTTNSTTNKPHKKVSFGLMAKAFVSTEEDISSITIGLERVRFDQPSSYASLPVGAKRRRSIRRREKPEQESKRPRLDITTASTSHSTNTSSINSASTYCNSSSSTSTSTSNFDFDFCLKKSIPFPNSDVRVARVDTVKGVEFHPISSALPVSIEGIEYRTLPSLAETRFMENMERHPRSSPDALKDPEYYPRSPLFLFDDWAQDEEYFFGPRPSFGTPSRRVPSPCPLEEHLDRWAKEKDLCLSQSEQL</sequence>
<feature type="compositionally biased region" description="Basic and acidic residues" evidence="1">
    <location>
        <begin position="86"/>
        <end position="97"/>
    </location>
</feature>
<keyword evidence="3" id="KW-1185">Reference proteome</keyword>
<dbReference type="GeneID" id="37200521"/>
<gene>
    <name evidence="2" type="ORF">BO97DRAFT_412311</name>
</gene>
<protein>
    <submittedName>
        <fullName evidence="2">Uncharacterized protein</fullName>
    </submittedName>
</protein>
<accession>A0A395I416</accession>
<name>A0A395I416_ASPHC</name>
<dbReference type="VEuPathDB" id="FungiDB:BO97DRAFT_412311"/>
<dbReference type="AlphaFoldDB" id="A0A395I416"/>
<dbReference type="Proteomes" id="UP000248961">
    <property type="component" value="Unassembled WGS sequence"/>
</dbReference>
<feature type="region of interest" description="Disordered" evidence="1">
    <location>
        <begin position="72"/>
        <end position="121"/>
    </location>
</feature>
<proteinExistence type="predicted"/>
<feature type="compositionally biased region" description="Low complexity" evidence="1">
    <location>
        <begin position="99"/>
        <end position="121"/>
    </location>
</feature>
<evidence type="ECO:0000313" key="3">
    <source>
        <dbReference type="Proteomes" id="UP000248961"/>
    </source>
</evidence>
<reference evidence="2 3" key="1">
    <citation type="submission" date="2018-02" db="EMBL/GenBank/DDBJ databases">
        <title>The genomes of Aspergillus section Nigri reveals drivers in fungal speciation.</title>
        <authorList>
            <consortium name="DOE Joint Genome Institute"/>
            <person name="Vesth T.C."/>
            <person name="Nybo J."/>
            <person name="Theobald S."/>
            <person name="Brandl J."/>
            <person name="Frisvad J.C."/>
            <person name="Nielsen K.F."/>
            <person name="Lyhne E.K."/>
            <person name="Kogle M.E."/>
            <person name="Kuo A."/>
            <person name="Riley R."/>
            <person name="Clum A."/>
            <person name="Nolan M."/>
            <person name="Lipzen A."/>
            <person name="Salamov A."/>
            <person name="Henrissat B."/>
            <person name="Wiebenga A."/>
            <person name="De vries R.P."/>
            <person name="Grigoriev I.V."/>
            <person name="Mortensen U.H."/>
            <person name="Andersen M.R."/>
            <person name="Baker S.E."/>
        </authorList>
    </citation>
    <scope>NUCLEOTIDE SEQUENCE [LARGE SCALE GENOMIC DNA]</scope>
    <source>
        <strain evidence="2 3">CBS 101889</strain>
    </source>
</reference>
<evidence type="ECO:0000256" key="1">
    <source>
        <dbReference type="SAM" id="MobiDB-lite"/>
    </source>
</evidence>
<organism evidence="2 3">
    <name type="scientific">Aspergillus homomorphus (strain CBS 101889)</name>
    <dbReference type="NCBI Taxonomy" id="1450537"/>
    <lineage>
        <taxon>Eukaryota</taxon>
        <taxon>Fungi</taxon>
        <taxon>Dikarya</taxon>
        <taxon>Ascomycota</taxon>
        <taxon>Pezizomycotina</taxon>
        <taxon>Eurotiomycetes</taxon>
        <taxon>Eurotiomycetidae</taxon>
        <taxon>Eurotiales</taxon>
        <taxon>Aspergillaceae</taxon>
        <taxon>Aspergillus</taxon>
        <taxon>Aspergillus subgen. Circumdati</taxon>
    </lineage>
</organism>
<dbReference type="EMBL" id="KZ824274">
    <property type="protein sequence ID" value="RAL14476.1"/>
    <property type="molecule type" value="Genomic_DNA"/>
</dbReference>